<evidence type="ECO:0000313" key="6">
    <source>
        <dbReference type="EMBL" id="XCG65430.1"/>
    </source>
</evidence>
<reference evidence="6" key="1">
    <citation type="submission" date="2024-05" db="EMBL/GenBank/DDBJ databases">
        <authorList>
            <person name="Cai S.Y."/>
            <person name="Jin L.M."/>
            <person name="Li H.R."/>
        </authorList>
    </citation>
    <scope>NUCLEOTIDE SEQUENCE</scope>
    <source>
        <strain evidence="6">A5-74</strain>
    </source>
</reference>
<feature type="compositionally biased region" description="Basic and acidic residues" evidence="5">
    <location>
        <begin position="428"/>
        <end position="443"/>
    </location>
</feature>
<gene>
    <name evidence="6" type="ORF">ABLG96_09195</name>
</gene>
<protein>
    <submittedName>
        <fullName evidence="6">Family 1 glycosylhydrolase</fullName>
    </submittedName>
</protein>
<accession>A0AAU8DUZ4</accession>
<dbReference type="PANTHER" id="PTHR10353:SF36">
    <property type="entry name" value="LP05116P"/>
    <property type="match status" value="1"/>
</dbReference>
<feature type="region of interest" description="Disordered" evidence="5">
    <location>
        <begin position="428"/>
        <end position="450"/>
    </location>
</feature>
<dbReference type="GO" id="GO:0016052">
    <property type="term" value="P:carbohydrate catabolic process"/>
    <property type="evidence" value="ECO:0007669"/>
    <property type="project" value="TreeGrafter"/>
</dbReference>
<dbReference type="RefSeq" id="WP_353651035.1">
    <property type="nucleotide sequence ID" value="NZ_CP159218.1"/>
</dbReference>
<proteinExistence type="inferred from homology"/>
<dbReference type="Pfam" id="PF00232">
    <property type="entry name" value="Glyco_hydro_1"/>
    <property type="match status" value="1"/>
</dbReference>
<evidence type="ECO:0000256" key="3">
    <source>
        <dbReference type="ARBA" id="ARBA00023295"/>
    </source>
</evidence>
<dbReference type="SUPFAM" id="SSF51445">
    <property type="entry name" value="(Trans)glycosidases"/>
    <property type="match status" value="1"/>
</dbReference>
<dbReference type="Gene3D" id="3.20.20.80">
    <property type="entry name" value="Glycosidases"/>
    <property type="match status" value="1"/>
</dbReference>
<dbReference type="GO" id="GO:0005829">
    <property type="term" value="C:cytosol"/>
    <property type="evidence" value="ECO:0007669"/>
    <property type="project" value="TreeGrafter"/>
</dbReference>
<evidence type="ECO:0000256" key="1">
    <source>
        <dbReference type="ARBA" id="ARBA00010838"/>
    </source>
</evidence>
<organism evidence="6">
    <name type="scientific">Nakamurella sp. A5-74</name>
    <dbReference type="NCBI Taxonomy" id="3158264"/>
    <lineage>
        <taxon>Bacteria</taxon>
        <taxon>Bacillati</taxon>
        <taxon>Actinomycetota</taxon>
        <taxon>Actinomycetes</taxon>
        <taxon>Nakamurellales</taxon>
        <taxon>Nakamurellaceae</taxon>
        <taxon>Nakamurella</taxon>
    </lineage>
</organism>
<dbReference type="PANTHER" id="PTHR10353">
    <property type="entry name" value="GLYCOSYL HYDROLASE"/>
    <property type="match status" value="1"/>
</dbReference>
<evidence type="ECO:0000256" key="2">
    <source>
        <dbReference type="ARBA" id="ARBA00022801"/>
    </source>
</evidence>
<dbReference type="InterPro" id="IPR017853">
    <property type="entry name" value="GH"/>
</dbReference>
<sequence>MAGLMFGVASTALSVDGADGAGEAPRADTVWDTFAAAGRTADGTGPRSAPAQRIETLLPPVQELGVREFRFGVNWARVRPDGVHTEQAALDSYERWVDLLLGAGIEPVLTLHHGDLPLELMLGGGWLERDTSALFGEYAADVAGRLGDRVSRWVTMVDPFGTAFHGYGFGVDAPGIVLLGGAFTALHHALLGHGTAVDAIRTAAGREVRVGPLADHTVADPATPSDADRTAAAWYDSFHNELVAGAVLDGHYPAAFDHLPGAALDAAAPEDAAVISAPLDFYGVRFEFGRTIAAAQDNSSVPFSMVEPDDVELTAAGWPVRADDLHRSLVMLHRRHALVPPIRVEVGASFTGPGEDERRARHLREHLEATESAVRQGVPVESFAYGHLTDGWEFGDGMTRPSGLIAVDPQTGTATPRPVLQHYRELVRSRTDPGTGVDERASGDIDAPGG</sequence>
<evidence type="ECO:0000256" key="4">
    <source>
        <dbReference type="RuleBase" id="RU003690"/>
    </source>
</evidence>
<dbReference type="InterPro" id="IPR001360">
    <property type="entry name" value="Glyco_hydro_1"/>
</dbReference>
<keyword evidence="3" id="KW-0326">Glycosidase</keyword>
<dbReference type="GO" id="GO:0008422">
    <property type="term" value="F:beta-glucosidase activity"/>
    <property type="evidence" value="ECO:0007669"/>
    <property type="project" value="TreeGrafter"/>
</dbReference>
<keyword evidence="2" id="KW-0378">Hydrolase</keyword>
<name>A0AAU8DUZ4_9ACTN</name>
<dbReference type="EMBL" id="CP159218">
    <property type="protein sequence ID" value="XCG65430.1"/>
    <property type="molecule type" value="Genomic_DNA"/>
</dbReference>
<evidence type="ECO:0000256" key="5">
    <source>
        <dbReference type="SAM" id="MobiDB-lite"/>
    </source>
</evidence>
<dbReference type="AlphaFoldDB" id="A0AAU8DUZ4"/>
<comment type="similarity">
    <text evidence="1 4">Belongs to the glycosyl hydrolase 1 family.</text>
</comment>